<protein>
    <recommendedName>
        <fullName evidence="4">SXP/RAL-2 family protein Ani s 5-like cation-binding domain-containing protein</fullName>
    </recommendedName>
</protein>
<accession>A0A9P1IKG3</accession>
<keyword evidence="3" id="KW-1185">Reference proteome</keyword>
<reference evidence="2" key="1">
    <citation type="submission" date="2022-11" db="EMBL/GenBank/DDBJ databases">
        <authorList>
            <person name="Kikuchi T."/>
        </authorList>
    </citation>
    <scope>NUCLEOTIDE SEQUENCE</scope>
    <source>
        <strain evidence="2">PS1010</strain>
    </source>
</reference>
<dbReference type="OrthoDB" id="5876950at2759"/>
<feature type="chain" id="PRO_5040420479" description="SXP/RAL-2 family protein Ani s 5-like cation-binding domain-containing protein" evidence="1">
    <location>
        <begin position="20"/>
        <end position="622"/>
    </location>
</feature>
<dbReference type="EMBL" id="CANHGI010000003">
    <property type="protein sequence ID" value="CAI5446523.1"/>
    <property type="molecule type" value="Genomic_DNA"/>
</dbReference>
<dbReference type="Proteomes" id="UP001152747">
    <property type="component" value="Unassembled WGS sequence"/>
</dbReference>
<sequence>MFLHFVFFHFLFLFQLKTSTQTVILNENRTILFGDILEPMFLVNWNGTLSESQIVQLYHEWEQNTTTKIGSSSNPEDYRKAMPCFPGPSIFSTSISDGLPRIPSCQVFVNYSMSILEETQDFLALNSKGQNSTTIQNITSSLKNRIEGLKEYIPDGATKYQLNNFLGKLENTNISQKLQDSSNFNISSIIPCIKSSLSISMLKNLNETQTISQFLCSYMKICSYSDLQSNSCFGKLNITEEQYINYGSQTISNILEDFGIDDLLSRERRTISPEIENSTGIFEGGKNRPNSWPQKNIKNGISIIKSCLNSSILSNLNTSQTISEILCENLEICSYSEFSSNTCFGALNITEEIFDEYKNMTISEVFKGADLFSRKMRAELDNSTDSGIIKKFRDSINENSGIEDFLGGIENSTSVLSEKSAVSKIIDKFRDSAKNLTTNRTSTGSGTIKKFRDHIKDSINNETEVPNSDISEIKNCLNISMLTLKNINTSQTINNFLCKNLEICSFSDLNSKNSCTKNLNITEEQYEKYGNMTISDIIGNFGGIENSTSSQNSAVSKIIDKFRDSAKNLTTNATSTDSAVSKIIDQVKGNLGNSTDSATSLTTNTNTTSISDIISFAKQTFL</sequence>
<evidence type="ECO:0000313" key="2">
    <source>
        <dbReference type="EMBL" id="CAI5446523.1"/>
    </source>
</evidence>
<gene>
    <name evidence="2" type="ORF">CAMP_LOCUS9160</name>
</gene>
<evidence type="ECO:0000256" key="1">
    <source>
        <dbReference type="SAM" id="SignalP"/>
    </source>
</evidence>
<proteinExistence type="predicted"/>
<name>A0A9P1IKG3_9PELO</name>
<evidence type="ECO:0008006" key="4">
    <source>
        <dbReference type="Google" id="ProtNLM"/>
    </source>
</evidence>
<comment type="caution">
    <text evidence="2">The sequence shown here is derived from an EMBL/GenBank/DDBJ whole genome shotgun (WGS) entry which is preliminary data.</text>
</comment>
<organism evidence="2 3">
    <name type="scientific">Caenorhabditis angaria</name>
    <dbReference type="NCBI Taxonomy" id="860376"/>
    <lineage>
        <taxon>Eukaryota</taxon>
        <taxon>Metazoa</taxon>
        <taxon>Ecdysozoa</taxon>
        <taxon>Nematoda</taxon>
        <taxon>Chromadorea</taxon>
        <taxon>Rhabditida</taxon>
        <taxon>Rhabditina</taxon>
        <taxon>Rhabditomorpha</taxon>
        <taxon>Rhabditoidea</taxon>
        <taxon>Rhabditidae</taxon>
        <taxon>Peloderinae</taxon>
        <taxon>Caenorhabditis</taxon>
    </lineage>
</organism>
<dbReference type="AlphaFoldDB" id="A0A9P1IKG3"/>
<feature type="signal peptide" evidence="1">
    <location>
        <begin position="1"/>
        <end position="19"/>
    </location>
</feature>
<evidence type="ECO:0000313" key="3">
    <source>
        <dbReference type="Proteomes" id="UP001152747"/>
    </source>
</evidence>
<keyword evidence="1" id="KW-0732">Signal</keyword>